<accession>A0AC35TVK5</accession>
<dbReference type="Proteomes" id="UP000095286">
    <property type="component" value="Unplaced"/>
</dbReference>
<name>A0AC35TVK5_9BILA</name>
<protein>
    <submittedName>
        <fullName evidence="2">SKA2 domain-containing protein</fullName>
    </submittedName>
</protein>
<proteinExistence type="predicted"/>
<dbReference type="WBParaSite" id="RSKR_0000472100.1">
    <property type="protein sequence ID" value="RSKR_0000472100.1"/>
    <property type="gene ID" value="RSKR_0000472100"/>
</dbReference>
<reference evidence="2" key="1">
    <citation type="submission" date="2016-11" db="UniProtKB">
        <authorList>
            <consortium name="WormBaseParasite"/>
        </authorList>
    </citation>
    <scope>IDENTIFICATION</scope>
    <source>
        <strain evidence="2">KR3021</strain>
    </source>
</reference>
<evidence type="ECO:0000313" key="1">
    <source>
        <dbReference type="Proteomes" id="UP000095286"/>
    </source>
</evidence>
<organism evidence="1 2">
    <name type="scientific">Rhabditophanes sp. KR3021</name>
    <dbReference type="NCBI Taxonomy" id="114890"/>
    <lineage>
        <taxon>Eukaryota</taxon>
        <taxon>Metazoa</taxon>
        <taxon>Ecdysozoa</taxon>
        <taxon>Nematoda</taxon>
        <taxon>Chromadorea</taxon>
        <taxon>Rhabditida</taxon>
        <taxon>Tylenchina</taxon>
        <taxon>Panagrolaimomorpha</taxon>
        <taxon>Strongyloidoidea</taxon>
        <taxon>Alloionematidae</taxon>
        <taxon>Rhabditophanes</taxon>
    </lineage>
</organism>
<evidence type="ECO:0000313" key="2">
    <source>
        <dbReference type="WBParaSite" id="RSKR_0000472100.1"/>
    </source>
</evidence>
<sequence>MARHDLYVEKIKAEVEDDISDLVKVQMAYQDFIDLHSEPLPETNEYIVMLKKMIKYYTEEETIKPEPLPRRRMGGWSLNVEENGWPLTLKDGHTQRTVSNDSMDDAEVETEIMDVSESMGNVRRSVRIAKHLCSIP</sequence>